<proteinExistence type="predicted"/>
<comment type="caution">
    <text evidence="1">The sequence shown here is derived from an EMBL/GenBank/DDBJ whole genome shotgun (WGS) entry which is preliminary data.</text>
</comment>
<gene>
    <name evidence="1" type="ORF">Pint_25648</name>
</gene>
<evidence type="ECO:0000313" key="1">
    <source>
        <dbReference type="EMBL" id="KAJ0035907.1"/>
    </source>
</evidence>
<protein>
    <submittedName>
        <fullName evidence="1">Uncharacterized protein</fullName>
    </submittedName>
</protein>
<dbReference type="Proteomes" id="UP001163603">
    <property type="component" value="Chromosome 7"/>
</dbReference>
<keyword evidence="2" id="KW-1185">Reference proteome</keyword>
<name>A0ACC0YJ71_9ROSI</name>
<reference evidence="2" key="1">
    <citation type="journal article" date="2023" name="G3 (Bethesda)">
        <title>Genome assembly and association tests identify interacting loci associated with vigor, precocity, and sex in interspecific pistachio rootstocks.</title>
        <authorList>
            <person name="Palmer W."/>
            <person name="Jacygrad E."/>
            <person name="Sagayaradj S."/>
            <person name="Cavanaugh K."/>
            <person name="Han R."/>
            <person name="Bertier L."/>
            <person name="Beede B."/>
            <person name="Kafkas S."/>
            <person name="Golino D."/>
            <person name="Preece J."/>
            <person name="Michelmore R."/>
        </authorList>
    </citation>
    <scope>NUCLEOTIDE SEQUENCE [LARGE SCALE GENOMIC DNA]</scope>
</reference>
<accession>A0ACC0YJ71</accession>
<evidence type="ECO:0000313" key="2">
    <source>
        <dbReference type="Proteomes" id="UP001163603"/>
    </source>
</evidence>
<dbReference type="EMBL" id="CM047742">
    <property type="protein sequence ID" value="KAJ0035907.1"/>
    <property type="molecule type" value="Genomic_DNA"/>
</dbReference>
<sequence length="96" mass="11420">MRVLFYYHELLGVMETRVLDPDNNTTEAQQNTYRENKKKDRKSLFFILQRVNDDAFEKIVGAKSLKQVWDILMMSFKGVEKVKKVRLQTLGCQYEL</sequence>
<organism evidence="1 2">
    <name type="scientific">Pistacia integerrima</name>
    <dbReference type="NCBI Taxonomy" id="434235"/>
    <lineage>
        <taxon>Eukaryota</taxon>
        <taxon>Viridiplantae</taxon>
        <taxon>Streptophyta</taxon>
        <taxon>Embryophyta</taxon>
        <taxon>Tracheophyta</taxon>
        <taxon>Spermatophyta</taxon>
        <taxon>Magnoliopsida</taxon>
        <taxon>eudicotyledons</taxon>
        <taxon>Gunneridae</taxon>
        <taxon>Pentapetalae</taxon>
        <taxon>rosids</taxon>
        <taxon>malvids</taxon>
        <taxon>Sapindales</taxon>
        <taxon>Anacardiaceae</taxon>
        <taxon>Pistacia</taxon>
    </lineage>
</organism>